<keyword evidence="10" id="KW-0732">Signal</keyword>
<dbReference type="InterPro" id="IPR000531">
    <property type="entry name" value="Beta-barrel_TonB"/>
</dbReference>
<dbReference type="OrthoDB" id="9768177at2"/>
<comment type="subcellular location">
    <subcellularLocation>
        <location evidence="1 8">Cell outer membrane</location>
        <topology evidence="1 8">Multi-pass membrane protein</topology>
    </subcellularLocation>
</comment>
<comment type="similarity">
    <text evidence="8 9">Belongs to the TonB-dependent receptor family.</text>
</comment>
<keyword evidence="4 8" id="KW-0812">Transmembrane</keyword>
<dbReference type="GO" id="GO:0009279">
    <property type="term" value="C:cell outer membrane"/>
    <property type="evidence" value="ECO:0007669"/>
    <property type="project" value="UniProtKB-SubCell"/>
</dbReference>
<dbReference type="KEGG" id="arac:E0W69_014635"/>
<feature type="domain" description="TonB-dependent receptor plug" evidence="12">
    <location>
        <begin position="125"/>
        <end position="230"/>
    </location>
</feature>
<evidence type="ECO:0000256" key="5">
    <source>
        <dbReference type="ARBA" id="ARBA00023077"/>
    </source>
</evidence>
<keyword evidence="2 8" id="KW-0813">Transport</keyword>
<dbReference type="InterPro" id="IPR039426">
    <property type="entry name" value="TonB-dep_rcpt-like"/>
</dbReference>
<keyword evidence="13" id="KW-0675">Receptor</keyword>
<feature type="signal peptide" evidence="10">
    <location>
        <begin position="1"/>
        <end position="27"/>
    </location>
</feature>
<dbReference type="Gene3D" id="2.40.170.20">
    <property type="entry name" value="TonB-dependent receptor, beta-barrel domain"/>
    <property type="match status" value="1"/>
</dbReference>
<dbReference type="Gene3D" id="2.170.130.10">
    <property type="entry name" value="TonB-dependent receptor, plug domain"/>
    <property type="match status" value="1"/>
</dbReference>
<dbReference type="InterPro" id="IPR023996">
    <property type="entry name" value="TonB-dep_OMP_SusC/RagA"/>
</dbReference>
<proteinExistence type="inferred from homology"/>
<keyword evidence="7 8" id="KW-0998">Cell outer membrane</keyword>
<sequence length="1032" mass="113090">MPFMKIKCRLFLLIGGAIFAFSQSSFAQEHKLSGSVKDDKGKPLAGVVILDKDSVEVGKTDKLGNFTIANNLAANSNLIFKMSGMENESLNLNPTDSILKIVMSSVQKDNNLQEVIVVGYGSSSKKDLTGAIATVGAKQISQMATSDPMQAIQGRVAGVQIVSNSGEPGSGVQVKIRGTGSVGGSNPIYVVDGYQTTDISYLAPADIQSMNVLKDASAAAIYGARGANGVIVITTKSGKKGPIKVTFDSYTGTQSAWRKIPMTNSQQYATLVEEGYTNDGLSVPSNISGKLDSAKNGLLGTGTDWQDEVLRTGLIQNYTIGLSGGNEVNTFRLSGTYFDQNGIVKNSMMKKYFFNLSDQFKVNNWLRGGFNASFAHYDKTNYNGDLYGGVLTNALSAEPLAPVKTADGNWGRPGISYANNPARVANEIKGNHTYGTMLIGNIWLEATLAKGLKFKSQFNAGTNNLHTVTYLPEFYIDVVEQRSQSSLYDLKAEENNWLWTNYFTYNKNVGRHSFDFMAGAEWQDFTHTQTDIMAYDVPSDENLRDIYNAQNTSYTVNPNNTALPDYSRGLQSFFGRFSYNYAGRYMFTATLRDDASSKFLKGNRSGMFPAFSGAWVISDESFFHANSLFSYLKMRAGWGIVGNEQSPNAYPYISSIGNNNLYVFGNSVVQGYAPTTFGNTELKWEKNKQYNLGIDLNMFSDRLTFSADAFLRRTVDLILPVPVPLYSGAPASPSMNTGTMENKGIEISLGYSGGHKFKYNISGNATFLSNKLTSLGLGDVMSLGSTGKLGYINRAEPNMPFPYIFGLKTDGVFHTQQEVNSYVNSAGTLIQPNAKPGDVKFVDTNGDGSITNDDAVNLGNAIPKIQFGLNAQFNYQNFDLSLFFQGVTGNKIINAMDYNIMSVSNESGGWNNFRTDRMDRWTAENPNSNEPRMTVTDANGNMKFSDRYVENGSYLRLKVVQFGYNFPENTLSKWKLSSLRIYLAADNLFTLTGYKGFDPEVNGYYQDPGYTGIDVGGYPQARALRVGINLGL</sequence>
<evidence type="ECO:0000256" key="8">
    <source>
        <dbReference type="PROSITE-ProRule" id="PRU01360"/>
    </source>
</evidence>
<dbReference type="InterPro" id="IPR008969">
    <property type="entry name" value="CarboxyPept-like_regulatory"/>
</dbReference>
<keyword evidence="5 9" id="KW-0798">TonB box</keyword>
<evidence type="ECO:0000259" key="12">
    <source>
        <dbReference type="Pfam" id="PF07715"/>
    </source>
</evidence>
<evidence type="ECO:0000256" key="6">
    <source>
        <dbReference type="ARBA" id="ARBA00023136"/>
    </source>
</evidence>
<dbReference type="PROSITE" id="PS52016">
    <property type="entry name" value="TONB_DEPENDENT_REC_3"/>
    <property type="match status" value="1"/>
</dbReference>
<evidence type="ECO:0000313" key="13">
    <source>
        <dbReference type="EMBL" id="QES89842.1"/>
    </source>
</evidence>
<gene>
    <name evidence="13" type="ORF">E0W69_014635</name>
</gene>
<dbReference type="InterPro" id="IPR023997">
    <property type="entry name" value="TonB-dep_OMP_SusC/RagA_CS"/>
</dbReference>
<dbReference type="Pfam" id="PF07715">
    <property type="entry name" value="Plug"/>
    <property type="match status" value="1"/>
</dbReference>
<evidence type="ECO:0000259" key="11">
    <source>
        <dbReference type="Pfam" id="PF00593"/>
    </source>
</evidence>
<evidence type="ECO:0000256" key="7">
    <source>
        <dbReference type="ARBA" id="ARBA00023237"/>
    </source>
</evidence>
<dbReference type="NCBIfam" id="TIGR04056">
    <property type="entry name" value="OMP_RagA_SusC"/>
    <property type="match status" value="1"/>
</dbReference>
<evidence type="ECO:0000313" key="14">
    <source>
        <dbReference type="Proteomes" id="UP000292424"/>
    </source>
</evidence>
<evidence type="ECO:0000256" key="9">
    <source>
        <dbReference type="RuleBase" id="RU003357"/>
    </source>
</evidence>
<keyword evidence="6 8" id="KW-0472">Membrane</keyword>
<organism evidence="13 14">
    <name type="scientific">Rhizosphaericola mali</name>
    <dbReference type="NCBI Taxonomy" id="2545455"/>
    <lineage>
        <taxon>Bacteria</taxon>
        <taxon>Pseudomonadati</taxon>
        <taxon>Bacteroidota</taxon>
        <taxon>Chitinophagia</taxon>
        <taxon>Chitinophagales</taxon>
        <taxon>Chitinophagaceae</taxon>
        <taxon>Rhizosphaericola</taxon>
    </lineage>
</organism>
<dbReference type="InterPro" id="IPR037066">
    <property type="entry name" value="Plug_dom_sf"/>
</dbReference>
<evidence type="ECO:0000256" key="10">
    <source>
        <dbReference type="SAM" id="SignalP"/>
    </source>
</evidence>
<evidence type="ECO:0000256" key="2">
    <source>
        <dbReference type="ARBA" id="ARBA00022448"/>
    </source>
</evidence>
<feature type="chain" id="PRO_5024335567" evidence="10">
    <location>
        <begin position="28"/>
        <end position="1032"/>
    </location>
</feature>
<reference evidence="13 14" key="1">
    <citation type="submission" date="2019-09" db="EMBL/GenBank/DDBJ databases">
        <title>Complete genome sequence of Arachidicoccus sp. B3-10 isolated from apple orchard soil.</title>
        <authorList>
            <person name="Kim H.S."/>
            <person name="Han K.-I."/>
            <person name="Suh M.K."/>
            <person name="Lee K.C."/>
            <person name="Eom M.K."/>
            <person name="Kim J.-S."/>
            <person name="Kang S.W."/>
            <person name="Sin Y."/>
            <person name="Lee J.-S."/>
        </authorList>
    </citation>
    <scope>NUCLEOTIDE SEQUENCE [LARGE SCALE GENOMIC DNA]</scope>
    <source>
        <strain evidence="13 14">B3-10</strain>
    </source>
</reference>
<dbReference type="Pfam" id="PF13715">
    <property type="entry name" value="CarbopepD_reg_2"/>
    <property type="match status" value="1"/>
</dbReference>
<dbReference type="InterPro" id="IPR036942">
    <property type="entry name" value="Beta-barrel_TonB_sf"/>
</dbReference>
<feature type="domain" description="TonB-dependent receptor-like beta-barrel" evidence="11">
    <location>
        <begin position="371"/>
        <end position="988"/>
    </location>
</feature>
<dbReference type="Proteomes" id="UP000292424">
    <property type="component" value="Chromosome"/>
</dbReference>
<dbReference type="SUPFAM" id="SSF49464">
    <property type="entry name" value="Carboxypeptidase regulatory domain-like"/>
    <property type="match status" value="1"/>
</dbReference>
<dbReference type="InterPro" id="IPR012910">
    <property type="entry name" value="Plug_dom"/>
</dbReference>
<evidence type="ECO:0000256" key="1">
    <source>
        <dbReference type="ARBA" id="ARBA00004571"/>
    </source>
</evidence>
<dbReference type="Pfam" id="PF00593">
    <property type="entry name" value="TonB_dep_Rec_b-barrel"/>
    <property type="match status" value="1"/>
</dbReference>
<dbReference type="NCBIfam" id="TIGR04057">
    <property type="entry name" value="SusC_RagA_signa"/>
    <property type="match status" value="1"/>
</dbReference>
<evidence type="ECO:0000256" key="3">
    <source>
        <dbReference type="ARBA" id="ARBA00022452"/>
    </source>
</evidence>
<keyword evidence="3 8" id="KW-1134">Transmembrane beta strand</keyword>
<name>A0A5P2G7B5_9BACT</name>
<evidence type="ECO:0000256" key="4">
    <source>
        <dbReference type="ARBA" id="ARBA00022692"/>
    </source>
</evidence>
<dbReference type="AlphaFoldDB" id="A0A5P2G7B5"/>
<dbReference type="SUPFAM" id="SSF56935">
    <property type="entry name" value="Porins"/>
    <property type="match status" value="1"/>
</dbReference>
<keyword evidence="14" id="KW-1185">Reference proteome</keyword>
<dbReference type="EMBL" id="CP044016">
    <property type="protein sequence ID" value="QES89842.1"/>
    <property type="molecule type" value="Genomic_DNA"/>
</dbReference>
<accession>A0A5P2G7B5</accession>
<protein>
    <submittedName>
        <fullName evidence="13">TonB-dependent receptor</fullName>
    </submittedName>
</protein>